<dbReference type="InterPro" id="IPR048477">
    <property type="entry name" value="YceM-like_C"/>
</dbReference>
<dbReference type="STRING" id="269670.SAMN02982927_00305"/>
<sequence length="310" mass="35339">MIKVGVIGIGLIAANAYLPIYACMDDVDFYFCTRNENTLDEIRSKYRWNHLFTSIDDLLKQGIQAAFVHAATPAHPTIIERLIHEGIAVYTDKPLTDHFESAVYLTKLAEEKHVMLTTGFNRRFAPLLTEASLLPDKTMIICQKNRVDASGDLRTIVYDDFIHVLDTVRFIIGKPIDPISVHFSWNSENQCSGILALFRSGHILVSGIMNRVSGANEETTQVMTRHGECVVHNLMEREWIEGTARQLKRFDDWTSTLHKRGFEPIISAFIQAVKMGQSEPIDKRDALETYRLCEWVTNQGEIELINRRSN</sequence>
<reference evidence="4" key="1">
    <citation type="submission" date="2016-10" db="EMBL/GenBank/DDBJ databases">
        <authorList>
            <person name="Varghese N."/>
            <person name="Submissions S."/>
        </authorList>
    </citation>
    <scope>NUCLEOTIDE SEQUENCE [LARGE SCALE GENOMIC DNA]</scope>
    <source>
        <strain evidence="4">ATCC 700379</strain>
    </source>
</reference>
<dbReference type="PANTHER" id="PTHR43708">
    <property type="entry name" value="CONSERVED EXPRESSED OXIDOREDUCTASE (EUROFUNG)"/>
    <property type="match status" value="1"/>
</dbReference>
<dbReference type="SUPFAM" id="SSF55347">
    <property type="entry name" value="Glyceraldehyde-3-phosphate dehydrogenase-like, C-terminal domain"/>
    <property type="match status" value="1"/>
</dbReference>
<dbReference type="Gene3D" id="3.40.50.720">
    <property type="entry name" value="NAD(P)-binding Rossmann-like Domain"/>
    <property type="match status" value="1"/>
</dbReference>
<name>A0A1I2N5Z3_9BACL</name>
<evidence type="ECO:0000259" key="2">
    <source>
        <dbReference type="Pfam" id="PF21378"/>
    </source>
</evidence>
<dbReference type="InterPro" id="IPR051317">
    <property type="entry name" value="Gfo/Idh/MocA_oxidoreduct"/>
</dbReference>
<dbReference type="Gene3D" id="3.30.360.10">
    <property type="entry name" value="Dihydrodipicolinate Reductase, domain 2"/>
    <property type="match status" value="1"/>
</dbReference>
<dbReference type="Pfam" id="PF01408">
    <property type="entry name" value="GFO_IDH_MocA"/>
    <property type="match status" value="1"/>
</dbReference>
<evidence type="ECO:0000313" key="4">
    <source>
        <dbReference type="Proteomes" id="UP000198752"/>
    </source>
</evidence>
<dbReference type="InterPro" id="IPR000683">
    <property type="entry name" value="Gfo/Idh/MocA-like_OxRdtase_N"/>
</dbReference>
<proteinExistence type="predicted"/>
<gene>
    <name evidence="3" type="ORF">SAMN02982927_00305</name>
</gene>
<dbReference type="Pfam" id="PF21378">
    <property type="entry name" value="YceM-like_C"/>
    <property type="match status" value="1"/>
</dbReference>
<organism evidence="3 4">
    <name type="scientific">Sporolactobacillus nakayamae</name>
    <dbReference type="NCBI Taxonomy" id="269670"/>
    <lineage>
        <taxon>Bacteria</taxon>
        <taxon>Bacillati</taxon>
        <taxon>Bacillota</taxon>
        <taxon>Bacilli</taxon>
        <taxon>Bacillales</taxon>
        <taxon>Sporolactobacillaceae</taxon>
        <taxon>Sporolactobacillus</taxon>
    </lineage>
</organism>
<dbReference type="Proteomes" id="UP000198752">
    <property type="component" value="Unassembled WGS sequence"/>
</dbReference>
<dbReference type="GO" id="GO:0000166">
    <property type="term" value="F:nucleotide binding"/>
    <property type="evidence" value="ECO:0007669"/>
    <property type="project" value="InterPro"/>
</dbReference>
<dbReference type="RefSeq" id="WP_177184573.1">
    <property type="nucleotide sequence ID" value="NZ_FOOY01000003.1"/>
</dbReference>
<dbReference type="SUPFAM" id="SSF51735">
    <property type="entry name" value="NAD(P)-binding Rossmann-fold domains"/>
    <property type="match status" value="1"/>
</dbReference>
<dbReference type="AlphaFoldDB" id="A0A1I2N5Z3"/>
<accession>A0A1I2N5Z3</accession>
<protein>
    <submittedName>
        <fullName evidence="3">Virulence factor</fullName>
    </submittedName>
</protein>
<dbReference type="PANTHER" id="PTHR43708:SF4">
    <property type="entry name" value="OXIDOREDUCTASE YCEM-RELATED"/>
    <property type="match status" value="1"/>
</dbReference>
<evidence type="ECO:0000313" key="3">
    <source>
        <dbReference type="EMBL" id="SFF99033.1"/>
    </source>
</evidence>
<keyword evidence="4" id="KW-1185">Reference proteome</keyword>
<evidence type="ECO:0000259" key="1">
    <source>
        <dbReference type="Pfam" id="PF01408"/>
    </source>
</evidence>
<feature type="domain" description="YceM-like C-terminal" evidence="2">
    <location>
        <begin position="139"/>
        <end position="238"/>
    </location>
</feature>
<feature type="domain" description="Gfo/Idh/MocA-like oxidoreductase N-terminal" evidence="1">
    <location>
        <begin position="2"/>
        <end position="120"/>
    </location>
</feature>
<dbReference type="InterPro" id="IPR036291">
    <property type="entry name" value="NAD(P)-bd_dom_sf"/>
</dbReference>
<dbReference type="EMBL" id="FOOY01000003">
    <property type="protein sequence ID" value="SFF99033.1"/>
    <property type="molecule type" value="Genomic_DNA"/>
</dbReference>